<name>A0ABM8MCW0_9GAMM</name>
<sequence>MKQNYHVNANTNSHSRAIIRCANTSNIDLARRFGVSTKTISKWRGRDFVKDKTSRPKTMHYALSETERELI</sequence>
<organism evidence="1 2">
    <name type="scientific">Bathymodiolus thermophilus thioautotrophic gill symbiont</name>
    <dbReference type="NCBI Taxonomy" id="2360"/>
    <lineage>
        <taxon>Bacteria</taxon>
        <taxon>Pseudomonadati</taxon>
        <taxon>Pseudomonadota</taxon>
        <taxon>Gammaproteobacteria</taxon>
        <taxon>sulfur-oxidizing symbionts</taxon>
    </lineage>
</organism>
<evidence type="ECO:0000313" key="1">
    <source>
        <dbReference type="EMBL" id="CAB5508433.1"/>
    </source>
</evidence>
<comment type="caution">
    <text evidence="1">The sequence shown here is derived from an EMBL/GenBank/DDBJ whole genome shotgun (WGS) entry which is preliminary data.</text>
</comment>
<proteinExistence type="predicted"/>
<dbReference type="Proteomes" id="UP000626656">
    <property type="component" value="Unassembled WGS sequence"/>
</dbReference>
<evidence type="ECO:0008006" key="3">
    <source>
        <dbReference type="Google" id="ProtNLM"/>
    </source>
</evidence>
<protein>
    <recommendedName>
        <fullName evidence="3">IS481 family transposase</fullName>
    </recommendedName>
</protein>
<dbReference type="EMBL" id="CAHJWF010000617">
    <property type="protein sequence ID" value="CAB5508433.1"/>
    <property type="molecule type" value="Genomic_DNA"/>
</dbReference>
<gene>
    <name evidence="1" type="ORF">AZO1586I_2708</name>
</gene>
<evidence type="ECO:0000313" key="2">
    <source>
        <dbReference type="Proteomes" id="UP000626656"/>
    </source>
</evidence>
<accession>A0ABM8MCW0</accession>
<keyword evidence="2" id="KW-1185">Reference proteome</keyword>
<reference evidence="1 2" key="1">
    <citation type="submission" date="2020-05" db="EMBL/GenBank/DDBJ databases">
        <authorList>
            <person name="Petersen J."/>
            <person name="Sayavedra L."/>
        </authorList>
    </citation>
    <scope>NUCLEOTIDE SEQUENCE [LARGE SCALE GENOMIC DNA]</scope>
    <source>
        <strain evidence="1">B azoricus SOX ET2 1586I</strain>
    </source>
</reference>